<reference evidence="4" key="1">
    <citation type="submission" date="2023-03" db="EMBL/GenBank/DDBJ databases">
        <title>Massive genome expansion in bonnet fungi (Mycena s.s.) driven by repeated elements and novel gene families across ecological guilds.</title>
        <authorList>
            <consortium name="Lawrence Berkeley National Laboratory"/>
            <person name="Harder C.B."/>
            <person name="Miyauchi S."/>
            <person name="Viragh M."/>
            <person name="Kuo A."/>
            <person name="Thoen E."/>
            <person name="Andreopoulos B."/>
            <person name="Lu D."/>
            <person name="Skrede I."/>
            <person name="Drula E."/>
            <person name="Henrissat B."/>
            <person name="Morin E."/>
            <person name="Kohler A."/>
            <person name="Barry K."/>
            <person name="LaButti K."/>
            <person name="Morin E."/>
            <person name="Salamov A."/>
            <person name="Lipzen A."/>
            <person name="Mereny Z."/>
            <person name="Hegedus B."/>
            <person name="Baldrian P."/>
            <person name="Stursova M."/>
            <person name="Weitz H."/>
            <person name="Taylor A."/>
            <person name="Grigoriev I.V."/>
            <person name="Nagy L.G."/>
            <person name="Martin F."/>
            <person name="Kauserud H."/>
        </authorList>
    </citation>
    <scope>NUCLEOTIDE SEQUENCE</scope>
    <source>
        <strain evidence="4">CBHHK067</strain>
    </source>
</reference>
<dbReference type="SUPFAM" id="SSF52540">
    <property type="entry name" value="P-loop containing nucleoside triphosphate hydrolases"/>
    <property type="match status" value="1"/>
</dbReference>
<organism evidence="4 5">
    <name type="scientific">Mycena rosella</name>
    <name type="common">Pink bonnet</name>
    <name type="synonym">Agaricus rosellus</name>
    <dbReference type="NCBI Taxonomy" id="1033263"/>
    <lineage>
        <taxon>Eukaryota</taxon>
        <taxon>Fungi</taxon>
        <taxon>Dikarya</taxon>
        <taxon>Basidiomycota</taxon>
        <taxon>Agaricomycotina</taxon>
        <taxon>Agaricomycetes</taxon>
        <taxon>Agaricomycetidae</taxon>
        <taxon>Agaricales</taxon>
        <taxon>Marasmiineae</taxon>
        <taxon>Mycenaceae</taxon>
        <taxon>Mycena</taxon>
    </lineage>
</organism>
<feature type="region of interest" description="Disordered" evidence="2">
    <location>
        <begin position="151"/>
        <end position="197"/>
    </location>
</feature>
<dbReference type="InterPro" id="IPR056884">
    <property type="entry name" value="NPHP3-like_N"/>
</dbReference>
<evidence type="ECO:0000313" key="5">
    <source>
        <dbReference type="Proteomes" id="UP001221757"/>
    </source>
</evidence>
<feature type="compositionally biased region" description="Polar residues" evidence="2">
    <location>
        <begin position="178"/>
        <end position="197"/>
    </location>
</feature>
<evidence type="ECO:0000313" key="4">
    <source>
        <dbReference type="EMBL" id="KAJ7705526.1"/>
    </source>
</evidence>
<dbReference type="EMBL" id="JARKIE010000008">
    <property type="protein sequence ID" value="KAJ7705526.1"/>
    <property type="molecule type" value="Genomic_DNA"/>
</dbReference>
<proteinExistence type="predicted"/>
<dbReference type="Pfam" id="PF24883">
    <property type="entry name" value="NPHP3_N"/>
    <property type="match status" value="1"/>
</dbReference>
<feature type="domain" description="Nephrocystin 3-like N-terminal" evidence="3">
    <location>
        <begin position="289"/>
        <end position="452"/>
    </location>
</feature>
<gene>
    <name evidence="4" type="ORF">B0H17DRAFT_1126337</name>
</gene>
<feature type="compositionally biased region" description="Polar residues" evidence="2">
    <location>
        <begin position="151"/>
        <end position="165"/>
    </location>
</feature>
<keyword evidence="5" id="KW-1185">Reference proteome</keyword>
<evidence type="ECO:0000256" key="1">
    <source>
        <dbReference type="ARBA" id="ARBA00022737"/>
    </source>
</evidence>
<keyword evidence="1" id="KW-0677">Repeat</keyword>
<dbReference type="Gene3D" id="3.40.50.300">
    <property type="entry name" value="P-loop containing nucleotide triphosphate hydrolases"/>
    <property type="match status" value="1"/>
</dbReference>
<evidence type="ECO:0000259" key="3">
    <source>
        <dbReference type="Pfam" id="PF24883"/>
    </source>
</evidence>
<name>A0AAD7M876_MYCRO</name>
<dbReference type="PANTHER" id="PTHR10039:SF17">
    <property type="entry name" value="FUNGAL STAND N-TERMINAL GOODBYE DOMAIN-CONTAINING PROTEIN-RELATED"/>
    <property type="match status" value="1"/>
</dbReference>
<dbReference type="Proteomes" id="UP001221757">
    <property type="component" value="Unassembled WGS sequence"/>
</dbReference>
<dbReference type="InterPro" id="IPR027417">
    <property type="entry name" value="P-loop_NTPase"/>
</dbReference>
<dbReference type="AlphaFoldDB" id="A0AAD7M876"/>
<comment type="caution">
    <text evidence="4">The sequence shown here is derived from an EMBL/GenBank/DDBJ whole genome shotgun (WGS) entry which is preliminary data.</text>
</comment>
<sequence>MPLFASSSGVQINGGNFYDVAGDMNIESALPLVPGRNLEPLMALQFGLTQGANRLLAGPERHERHVGTAKMLPYDISRRPEIHGHSHLPNDRHWYTSGSTILPSPHTERADPGSNLHRAIEYPTFTQPRSRQFGSYFSSDHPEWSLPASTALVSAPSNPAPSQHPDSLHSESRLPYCHSNTTGGASSSRNLPGAIDSQSDLADIPAFPSALGEPSLRSAALIGGATAEYHRQRESKTNISGGTFIGGNVNHVQRHGEPGLHILYRAGANDAAHDSGERYPQPRCHPETRTTILHDINAWSSEQDPSSSVLWLHGPAGAGKSAIAQSFCQKLEKEGRLGGSFFFKRGHASRGNGNKLFPTIAYQLALLLPELKRAISQRMEDDPALLDKALSTQLQRLVLEPYRDSSPTRTFVVIIDGLDECEGEHIQQEILRSIGSAANESHLPLRFLVASRPEPHIQEIFGEPRFNGFHRSFNIDKSFQDVRTYLQTEFIRIHRDHSETMDRVPRPWPPANVVEHLVAKSSGYFVYASTVIKFVDDKNFRPTDLLDVILGITEPDVGSGSPFGALDQLYTQILSAVPARPRLLRILCVISAGLHSALRVTEIEQLLELRPGDMRLTLRRLQSVIQLPVDDETTHFPGTVHNVLDGYRDPSLRVTVHHASFLDFLCNPTRSRTFYVAGVEHRTDLARQILKALSHLHTDSSFNKNGDHVAWNLDQAAIQIVTSVPPSLDLLSLLRHLNPDFLFYQSSKQFKVDLDQVRNWLKEVHPPPQDLIKLWEDYYFIRQFAYNWSPIPQFAVGYPPNGFVGIFDIRLWLDLSWDELRTGIADGERVLHQFLVLASTRELSLPAINNVVWRHSTFGWTRLLRLSPPCPDLMCEIDLVSAGIPFECEDLDNIVQWLESFPQAPSEMIKRFKKKAPEYVERWVWEQQTILARGRKKRDTAS</sequence>
<protein>
    <recommendedName>
        <fullName evidence="3">Nephrocystin 3-like N-terminal domain-containing protein</fullName>
    </recommendedName>
</protein>
<dbReference type="PANTHER" id="PTHR10039">
    <property type="entry name" value="AMELOGENIN"/>
    <property type="match status" value="1"/>
</dbReference>
<accession>A0AAD7M876</accession>
<evidence type="ECO:0000256" key="2">
    <source>
        <dbReference type="SAM" id="MobiDB-lite"/>
    </source>
</evidence>